<evidence type="ECO:0008006" key="5">
    <source>
        <dbReference type="Google" id="ProtNLM"/>
    </source>
</evidence>
<dbReference type="AlphaFoldDB" id="A0A939KQH4"/>
<evidence type="ECO:0000256" key="1">
    <source>
        <dbReference type="SAM" id="MobiDB-lite"/>
    </source>
</evidence>
<evidence type="ECO:0000256" key="2">
    <source>
        <dbReference type="SAM" id="SignalP"/>
    </source>
</evidence>
<reference evidence="3" key="1">
    <citation type="submission" date="2021-03" db="EMBL/GenBank/DDBJ databases">
        <title>The complete genome sequence of Acetobacter sp. TBRC 12339.</title>
        <authorList>
            <person name="Charoenyingcharoen P."/>
            <person name="Yukphan P."/>
        </authorList>
    </citation>
    <scope>NUCLEOTIDE SEQUENCE</scope>
    <source>
        <strain evidence="3">TBRC 12339</strain>
    </source>
</reference>
<keyword evidence="2" id="KW-0732">Signal</keyword>
<dbReference type="Pfam" id="PF06347">
    <property type="entry name" value="SH3_4"/>
    <property type="match status" value="2"/>
</dbReference>
<dbReference type="RefSeq" id="WP_207844054.1">
    <property type="nucleotide sequence ID" value="NZ_JAFVMH010000001.1"/>
</dbReference>
<feature type="compositionally biased region" description="Basic residues" evidence="1">
    <location>
        <begin position="103"/>
        <end position="119"/>
    </location>
</feature>
<feature type="signal peptide" evidence="2">
    <location>
        <begin position="1"/>
        <end position="37"/>
    </location>
</feature>
<feature type="compositionally biased region" description="Low complexity" evidence="1">
    <location>
        <begin position="61"/>
        <end position="81"/>
    </location>
</feature>
<proteinExistence type="predicted"/>
<keyword evidence="4" id="KW-1185">Reference proteome</keyword>
<comment type="caution">
    <text evidence="3">The sequence shown here is derived from an EMBL/GenBank/DDBJ whole genome shotgun (WGS) entry which is preliminary data.</text>
</comment>
<accession>A0A939KQH4</accession>
<feature type="chain" id="PRO_5036794462" description="Aspartyl-tRNA synthetase" evidence="2">
    <location>
        <begin position="38"/>
        <end position="346"/>
    </location>
</feature>
<evidence type="ECO:0000313" key="4">
    <source>
        <dbReference type="Proteomes" id="UP000664073"/>
    </source>
</evidence>
<name>A0A939KQH4_9PROT</name>
<organism evidence="3 4">
    <name type="scientific">Acetobacter garciniae</name>
    <dbReference type="NCBI Taxonomy" id="2817435"/>
    <lineage>
        <taxon>Bacteria</taxon>
        <taxon>Pseudomonadati</taxon>
        <taxon>Pseudomonadota</taxon>
        <taxon>Alphaproteobacteria</taxon>
        <taxon>Acetobacterales</taxon>
        <taxon>Acetobacteraceae</taxon>
        <taxon>Acetobacter</taxon>
    </lineage>
</organism>
<feature type="region of interest" description="Disordered" evidence="1">
    <location>
        <begin position="46"/>
        <end position="120"/>
    </location>
</feature>
<dbReference type="Proteomes" id="UP000664073">
    <property type="component" value="Unassembled WGS sequence"/>
</dbReference>
<feature type="region of interest" description="Disordered" evidence="1">
    <location>
        <begin position="239"/>
        <end position="273"/>
    </location>
</feature>
<dbReference type="InterPro" id="IPR010466">
    <property type="entry name" value="DUF1058"/>
</dbReference>
<evidence type="ECO:0000313" key="3">
    <source>
        <dbReference type="EMBL" id="MBO1323636.1"/>
    </source>
</evidence>
<gene>
    <name evidence="3" type="ORF">J2D77_00505</name>
</gene>
<dbReference type="EMBL" id="JAFVMH010000001">
    <property type="protein sequence ID" value="MBO1323636.1"/>
    <property type="molecule type" value="Genomic_DNA"/>
</dbReference>
<protein>
    <recommendedName>
        <fullName evidence="5">Aspartyl-tRNA synthetase</fullName>
    </recommendedName>
</protein>
<sequence length="346" mass="35010">MTIIRFSLLGRIASSPLRVPACAAGVGVLLSGAPALAATTTTATTTSATTAKHKHHHHAHAAATSAGAKPAAGTSAHAKAAAARKAKTHPATGAAHKAGAHNGAHKKHAHGVATAHHHAPVATGAAAAGVAAAGAAAAAAAPAPDAAQPPVAQPDLSKGTVTGLPLPRYASLRADEVNMRAGPGRRFPILWVYHRRGLPVQVEREFDVWRLVEDQSGQKGWVQQATLAGGRDFLVPGEPPGSDAPIPVKSDQNGDRIGGAGHMDSREEGTVATPEEAARVSGAVMLRASASNDSAIVAVLKPGTVGSIKECPAGAGWCRVSVRQYGGWVPRQAIWGVDAQETIGPS</sequence>
<dbReference type="Gene3D" id="2.30.30.40">
    <property type="entry name" value="SH3 Domains"/>
    <property type="match status" value="2"/>
</dbReference>
<feature type="compositionally biased region" description="Basic residues" evidence="1">
    <location>
        <begin position="51"/>
        <end position="60"/>
    </location>
</feature>
<feature type="compositionally biased region" description="Low complexity" evidence="1">
    <location>
        <begin position="89"/>
        <end position="102"/>
    </location>
</feature>